<sequence>MFERVMPEYFAGALWADQTVAHPLGIAALIAALAFLFLVPRRYALLSLIFIAVALPGAQRIAVFSLDFTFIRIIILGTLLTAAVRGHTRGLRLGLADGLIGLAALWSLVAGGFLQGGFNGVVSALGDTINTLGAYLVGRIYIRSLADLHRLLLWLAAIAVPMLAFFIFEKLTGRNLFGLFGGVPEETMMRNDSLRAQGPFSHPLMAGVFWASLLPCLFALWMARVNSRLYLSVAILCMTLIVVMTASSTPLVAIALGVFAVAGFIVRRYLRIMIGLAFVGLVGLHFTMEMPVWHLISRIDLSGGSTGWHRYNLIEQSINHFHEWWAFGTLHTGHWGWGLQDITNQYVLEGTTGGILQLLLFVALLACIFLQLSNTLRRTRNRASYWLLWGIGASLFVHCVSFLAVSYFGQTVPLFYLFLGGAASLTLPLQRRIRRPPLARLEEMAPLASPA</sequence>
<reference evidence="2 3" key="1">
    <citation type="submission" date="2024-02" db="EMBL/GenBank/DDBJ databases">
        <title>Microbulbifer aestuariivivens NBRC 112533.</title>
        <authorList>
            <person name="Ichikawa N."/>
            <person name="Katano-Makiyama Y."/>
            <person name="Hidaka K."/>
        </authorList>
    </citation>
    <scope>NUCLEOTIDE SEQUENCE [LARGE SCALE GENOMIC DNA]</scope>
    <source>
        <strain evidence="2 3">NBRC 112533</strain>
    </source>
</reference>
<accession>A0ABP9WQR0</accession>
<dbReference type="RefSeq" id="WP_345551303.1">
    <property type="nucleotide sequence ID" value="NZ_BAABRT010000016.1"/>
</dbReference>
<name>A0ABP9WQR0_9GAMM</name>
<comment type="caution">
    <text evidence="2">The sequence shown here is derived from an EMBL/GenBank/DDBJ whole genome shotgun (WGS) entry which is preliminary data.</text>
</comment>
<feature type="transmembrane region" description="Helical" evidence="1">
    <location>
        <begin position="385"/>
        <end position="408"/>
    </location>
</feature>
<protein>
    <recommendedName>
        <fullName evidence="4">O-antigen ligase domain-containing protein</fullName>
    </recommendedName>
</protein>
<feature type="transmembrane region" description="Helical" evidence="1">
    <location>
        <begin position="204"/>
        <end position="223"/>
    </location>
</feature>
<feature type="transmembrane region" description="Helical" evidence="1">
    <location>
        <begin position="20"/>
        <end position="38"/>
    </location>
</feature>
<feature type="transmembrane region" description="Helical" evidence="1">
    <location>
        <begin position="43"/>
        <end position="62"/>
    </location>
</feature>
<feature type="transmembrane region" description="Helical" evidence="1">
    <location>
        <begin position="354"/>
        <end position="373"/>
    </location>
</feature>
<dbReference type="EMBL" id="BAABRT010000016">
    <property type="protein sequence ID" value="GAA5525537.1"/>
    <property type="molecule type" value="Genomic_DNA"/>
</dbReference>
<evidence type="ECO:0008006" key="4">
    <source>
        <dbReference type="Google" id="ProtNLM"/>
    </source>
</evidence>
<feature type="transmembrane region" description="Helical" evidence="1">
    <location>
        <begin position="151"/>
        <end position="168"/>
    </location>
</feature>
<evidence type="ECO:0000256" key="1">
    <source>
        <dbReference type="SAM" id="Phobius"/>
    </source>
</evidence>
<keyword evidence="1" id="KW-0472">Membrane</keyword>
<keyword evidence="3" id="KW-1185">Reference proteome</keyword>
<feature type="transmembrane region" description="Helical" evidence="1">
    <location>
        <begin position="229"/>
        <end position="262"/>
    </location>
</feature>
<feature type="transmembrane region" description="Helical" evidence="1">
    <location>
        <begin position="269"/>
        <end position="288"/>
    </location>
</feature>
<evidence type="ECO:0000313" key="2">
    <source>
        <dbReference type="EMBL" id="GAA5525537.1"/>
    </source>
</evidence>
<keyword evidence="1" id="KW-1133">Transmembrane helix</keyword>
<feature type="transmembrane region" description="Helical" evidence="1">
    <location>
        <begin position="414"/>
        <end position="430"/>
    </location>
</feature>
<organism evidence="2 3">
    <name type="scientific">Microbulbifer aestuariivivens</name>
    <dbReference type="NCBI Taxonomy" id="1908308"/>
    <lineage>
        <taxon>Bacteria</taxon>
        <taxon>Pseudomonadati</taxon>
        <taxon>Pseudomonadota</taxon>
        <taxon>Gammaproteobacteria</taxon>
        <taxon>Cellvibrionales</taxon>
        <taxon>Microbulbiferaceae</taxon>
        <taxon>Microbulbifer</taxon>
    </lineage>
</organism>
<evidence type="ECO:0000313" key="3">
    <source>
        <dbReference type="Proteomes" id="UP001408594"/>
    </source>
</evidence>
<proteinExistence type="predicted"/>
<gene>
    <name evidence="2" type="ORF">Maes01_02107</name>
</gene>
<feature type="transmembrane region" description="Helical" evidence="1">
    <location>
        <begin position="68"/>
        <end position="86"/>
    </location>
</feature>
<feature type="transmembrane region" description="Helical" evidence="1">
    <location>
        <begin position="98"/>
        <end position="118"/>
    </location>
</feature>
<keyword evidence="1" id="KW-0812">Transmembrane</keyword>
<dbReference type="Proteomes" id="UP001408594">
    <property type="component" value="Unassembled WGS sequence"/>
</dbReference>